<dbReference type="InterPro" id="IPR009686">
    <property type="entry name" value="Senescence/spartin_C"/>
</dbReference>
<protein>
    <recommendedName>
        <fullName evidence="1">Senescence domain-containing protein</fullName>
    </recommendedName>
</protein>
<dbReference type="GO" id="GO:0005886">
    <property type="term" value="C:plasma membrane"/>
    <property type="evidence" value="ECO:0000318"/>
    <property type="project" value="GO_Central"/>
</dbReference>
<evidence type="ECO:0000313" key="3">
    <source>
        <dbReference type="Proteomes" id="UP000054558"/>
    </source>
</evidence>
<feature type="domain" description="Senescence" evidence="1">
    <location>
        <begin position="49"/>
        <end position="220"/>
    </location>
</feature>
<accession>A0A1Y1I826</accession>
<reference evidence="2 3" key="1">
    <citation type="journal article" date="2014" name="Nat. Commun.">
        <title>Klebsormidium flaccidum genome reveals primary factors for plant terrestrial adaptation.</title>
        <authorList>
            <person name="Hori K."/>
            <person name="Maruyama F."/>
            <person name="Fujisawa T."/>
            <person name="Togashi T."/>
            <person name="Yamamoto N."/>
            <person name="Seo M."/>
            <person name="Sato S."/>
            <person name="Yamada T."/>
            <person name="Mori H."/>
            <person name="Tajima N."/>
            <person name="Moriyama T."/>
            <person name="Ikeuchi M."/>
            <person name="Watanabe M."/>
            <person name="Wada H."/>
            <person name="Kobayashi K."/>
            <person name="Saito M."/>
            <person name="Masuda T."/>
            <person name="Sasaki-Sekimoto Y."/>
            <person name="Mashiguchi K."/>
            <person name="Awai K."/>
            <person name="Shimojima M."/>
            <person name="Masuda S."/>
            <person name="Iwai M."/>
            <person name="Nobusawa T."/>
            <person name="Narise T."/>
            <person name="Kondo S."/>
            <person name="Saito H."/>
            <person name="Sato R."/>
            <person name="Murakawa M."/>
            <person name="Ihara Y."/>
            <person name="Oshima-Yamada Y."/>
            <person name="Ohtaka K."/>
            <person name="Satoh M."/>
            <person name="Sonobe K."/>
            <person name="Ishii M."/>
            <person name="Ohtani R."/>
            <person name="Kanamori-Sato M."/>
            <person name="Honoki R."/>
            <person name="Miyazaki D."/>
            <person name="Mochizuki H."/>
            <person name="Umetsu J."/>
            <person name="Higashi K."/>
            <person name="Shibata D."/>
            <person name="Kamiya Y."/>
            <person name="Sato N."/>
            <person name="Nakamura Y."/>
            <person name="Tabata S."/>
            <person name="Ida S."/>
            <person name="Kurokawa K."/>
            <person name="Ohta H."/>
        </authorList>
    </citation>
    <scope>NUCLEOTIDE SEQUENCE [LARGE SCALE GENOMIC DNA]</scope>
    <source>
        <strain evidence="2 3">NIES-2285</strain>
    </source>
</reference>
<dbReference type="Pfam" id="PF06911">
    <property type="entry name" value="Senescence"/>
    <property type="match status" value="1"/>
</dbReference>
<keyword evidence="3" id="KW-1185">Reference proteome</keyword>
<evidence type="ECO:0000259" key="1">
    <source>
        <dbReference type="Pfam" id="PF06911"/>
    </source>
</evidence>
<gene>
    <name evidence="2" type="ORF">KFL_003040100</name>
</gene>
<name>A0A1Y1I826_KLENI</name>
<dbReference type="STRING" id="105231.A0A1Y1I826"/>
<dbReference type="Proteomes" id="UP000054558">
    <property type="component" value="Unassembled WGS sequence"/>
</dbReference>
<dbReference type="PANTHER" id="PTHR21068">
    <property type="entry name" value="SPARTIN"/>
    <property type="match status" value="1"/>
</dbReference>
<organism evidence="2 3">
    <name type="scientific">Klebsormidium nitens</name>
    <name type="common">Green alga</name>
    <name type="synonym">Ulothrix nitens</name>
    <dbReference type="NCBI Taxonomy" id="105231"/>
    <lineage>
        <taxon>Eukaryota</taxon>
        <taxon>Viridiplantae</taxon>
        <taxon>Streptophyta</taxon>
        <taxon>Klebsormidiophyceae</taxon>
        <taxon>Klebsormidiales</taxon>
        <taxon>Klebsormidiaceae</taxon>
        <taxon>Klebsormidium</taxon>
    </lineage>
</organism>
<dbReference type="EMBL" id="DF237253">
    <property type="protein sequence ID" value="GAQ86683.1"/>
    <property type="molecule type" value="Genomic_DNA"/>
</dbReference>
<sequence length="262" mass="28188">MTEDWYRTQDSVQQALTGLQSFINQGRQEVSKSLKSQEDIAVTERLASAITVGSIFLADQIEAGGHVLTQNISKKGAVWRERSRLKKEVRIAPALLGGVTTAANWSGKIEDVAEGFKGHVQGVKKAVAANIGRVAQETGHTERLPREIVGLGSMTVASFDAFARVRDAAEDAAREVLTEGSTVASDVVALRYGQQAGALAKECFEGVGNIVDAAIAVDNVIWKLQPEVFAISFTKKTMRHVVGSHLARICAEEYDCFAIGST</sequence>
<dbReference type="AlphaFoldDB" id="A0A1Y1I826"/>
<evidence type="ECO:0000313" key="2">
    <source>
        <dbReference type="EMBL" id="GAQ86683.1"/>
    </source>
</evidence>
<dbReference type="InterPro" id="IPR045036">
    <property type="entry name" value="Spartin-like"/>
</dbReference>
<proteinExistence type="predicted"/>
<dbReference type="PANTHER" id="PTHR21068:SF43">
    <property type="entry name" value="SPARTIN"/>
    <property type="match status" value="1"/>
</dbReference>